<dbReference type="InterPro" id="IPR038673">
    <property type="entry name" value="OprB_sf"/>
</dbReference>
<comment type="similarity">
    <text evidence="1 2">Belongs to the OprB family.</text>
</comment>
<evidence type="ECO:0000256" key="1">
    <source>
        <dbReference type="ARBA" id="ARBA00008769"/>
    </source>
</evidence>
<evidence type="ECO:0000256" key="2">
    <source>
        <dbReference type="RuleBase" id="RU363072"/>
    </source>
</evidence>
<comment type="caution">
    <text evidence="3">The sequence shown here is derived from an EMBL/GenBank/DDBJ whole genome shotgun (WGS) entry which is preliminary data.</text>
</comment>
<dbReference type="GO" id="GO:0015288">
    <property type="term" value="F:porin activity"/>
    <property type="evidence" value="ECO:0007669"/>
    <property type="project" value="InterPro"/>
</dbReference>
<gene>
    <name evidence="3" type="ORF">CKO25_04150</name>
</gene>
<name>A0A9X1B8D9_9GAMM</name>
<evidence type="ECO:0000313" key="4">
    <source>
        <dbReference type="Proteomes" id="UP001138802"/>
    </source>
</evidence>
<dbReference type="Pfam" id="PF04966">
    <property type="entry name" value="OprB"/>
    <property type="match status" value="1"/>
</dbReference>
<dbReference type="GO" id="GO:0016020">
    <property type="term" value="C:membrane"/>
    <property type="evidence" value="ECO:0007669"/>
    <property type="project" value="InterPro"/>
</dbReference>
<dbReference type="Gene3D" id="2.40.160.180">
    <property type="entry name" value="Carbohydrate-selective porin OprB"/>
    <property type="match status" value="1"/>
</dbReference>
<protein>
    <recommendedName>
        <fullName evidence="5">Porin</fullName>
    </recommendedName>
</protein>
<accession>A0A9X1B8D9</accession>
<dbReference type="EMBL" id="NRSD01000003">
    <property type="protein sequence ID" value="MBK1643866.1"/>
    <property type="molecule type" value="Genomic_DNA"/>
</dbReference>
<keyword evidence="4" id="KW-1185">Reference proteome</keyword>
<organism evidence="3 4">
    <name type="scientific">Thiocapsa imhoffii</name>
    <dbReference type="NCBI Taxonomy" id="382777"/>
    <lineage>
        <taxon>Bacteria</taxon>
        <taxon>Pseudomonadati</taxon>
        <taxon>Pseudomonadota</taxon>
        <taxon>Gammaproteobacteria</taxon>
        <taxon>Chromatiales</taxon>
        <taxon>Chromatiaceae</taxon>
        <taxon>Thiocapsa</taxon>
    </lineage>
</organism>
<dbReference type="GO" id="GO:0008643">
    <property type="term" value="P:carbohydrate transport"/>
    <property type="evidence" value="ECO:0007669"/>
    <property type="project" value="InterPro"/>
</dbReference>
<reference evidence="3 4" key="1">
    <citation type="journal article" date="2020" name="Microorganisms">
        <title>Osmotic Adaptation and Compatible Solute Biosynthesis of Phototrophic Bacteria as Revealed from Genome Analyses.</title>
        <authorList>
            <person name="Imhoff J.F."/>
            <person name="Rahn T."/>
            <person name="Kunzel S."/>
            <person name="Keller A."/>
            <person name="Neulinger S.C."/>
        </authorList>
    </citation>
    <scope>NUCLEOTIDE SEQUENCE [LARGE SCALE GENOMIC DNA]</scope>
    <source>
        <strain evidence="3 4">DSM 21303</strain>
    </source>
</reference>
<dbReference type="AlphaFoldDB" id="A0A9X1B8D9"/>
<sequence>MVPMIQYSNDHPDKEGYAMIAQSQSISGIIVAVVLTGLANPALAQGGAAESPLLGMSEVVEVGRIGRVHDRIRRANLWSEWNQELTGLYGDYSRFKRSVTKATGLSWSLTTSYLQQWGEPDGGWTSGQILLTPGFDWTLFDSTRFGSGSLQASYTLVDYPWRQTAANIAENLGIITEMNDFPGSGDDAFDQLTYTQALPGNKLLLSIGQYPFYNFDGNQYLADQQQNFNSYVLAQNGSSTYPTAGLGAYAQVNLTSTLQLVGGFQNATNLSGANLSTRGLAGHNLAWIGYLQWTPRFRGLGSAQYAFNYYDVPTVPTQPRGTGWSFSGVQNLDDRWAVFGRANGAWGFTTPIRASYALGGAMNNPLGRSKTDQIGLAFGYSDAAGPPVNPAGARNEKLVELYWNWTLFGGLLLTPDVQYIQDPALNPERDHVWAFSLRTTLLL</sequence>
<evidence type="ECO:0008006" key="5">
    <source>
        <dbReference type="Google" id="ProtNLM"/>
    </source>
</evidence>
<evidence type="ECO:0000313" key="3">
    <source>
        <dbReference type="EMBL" id="MBK1643866.1"/>
    </source>
</evidence>
<dbReference type="InterPro" id="IPR007049">
    <property type="entry name" value="Carb-sel_porin_OprB"/>
</dbReference>
<proteinExistence type="inferred from homology"/>
<dbReference type="Proteomes" id="UP001138802">
    <property type="component" value="Unassembled WGS sequence"/>
</dbReference>